<dbReference type="SMART" id="SM00822">
    <property type="entry name" value="PKS_KR"/>
    <property type="match status" value="1"/>
</dbReference>
<sequence>MDLHLQGKVVIVTGGASGIGAGITELLAEEGARPVVIARRAPDPDWLTRHGADFVMAELSDDRACTEAVAQIRARHGAIHGLVNNAGANDGVGLDKGPEAFRASLNQNLVHYYTMVHLLRDDLRRTRGAIVNISSKTALTGQGGTSAYVAAKAAQLGLTREWAAEFLPDGIRVNAIVVAEVMTPLYRRWLDTMENPEAALARITARIPLGQRMTTAREIADCCAFLLSDRASHMTGQWLFPDGGYTHLDRAIIHPEHHGG</sequence>
<evidence type="ECO:0000259" key="4">
    <source>
        <dbReference type="SMART" id="SM00822"/>
    </source>
</evidence>
<dbReference type="OrthoDB" id="9788235at2"/>
<dbReference type="InterPro" id="IPR036291">
    <property type="entry name" value="NAD(P)-bd_dom_sf"/>
</dbReference>
<gene>
    <name evidence="5" type="ORF">DFP89_101364</name>
</gene>
<dbReference type="Proteomes" id="UP000253345">
    <property type="component" value="Unassembled WGS sequence"/>
</dbReference>
<evidence type="ECO:0000256" key="1">
    <source>
        <dbReference type="ARBA" id="ARBA00006484"/>
    </source>
</evidence>
<dbReference type="SUPFAM" id="SSF51735">
    <property type="entry name" value="NAD(P)-binding Rossmann-fold domains"/>
    <property type="match status" value="1"/>
</dbReference>
<dbReference type="GO" id="GO:0016491">
    <property type="term" value="F:oxidoreductase activity"/>
    <property type="evidence" value="ECO:0007669"/>
    <property type="project" value="UniProtKB-KW"/>
</dbReference>
<keyword evidence="3" id="KW-0520">NAD</keyword>
<dbReference type="PRINTS" id="PR00080">
    <property type="entry name" value="SDRFAMILY"/>
</dbReference>
<evidence type="ECO:0000313" key="6">
    <source>
        <dbReference type="Proteomes" id="UP000253345"/>
    </source>
</evidence>
<dbReference type="Pfam" id="PF13561">
    <property type="entry name" value="adh_short_C2"/>
    <property type="match status" value="1"/>
</dbReference>
<dbReference type="PANTHER" id="PTHR24321:SF8">
    <property type="entry name" value="ESTRADIOL 17-BETA-DEHYDROGENASE 8-RELATED"/>
    <property type="match status" value="1"/>
</dbReference>
<proteinExistence type="inferred from homology"/>
<evidence type="ECO:0000256" key="3">
    <source>
        <dbReference type="ARBA" id="ARBA00023027"/>
    </source>
</evidence>
<organism evidence="5 6">
    <name type="scientific">Paracoccus lutimaris</name>
    <dbReference type="NCBI Taxonomy" id="1490030"/>
    <lineage>
        <taxon>Bacteria</taxon>
        <taxon>Pseudomonadati</taxon>
        <taxon>Pseudomonadota</taxon>
        <taxon>Alphaproteobacteria</taxon>
        <taxon>Rhodobacterales</taxon>
        <taxon>Paracoccaceae</taxon>
        <taxon>Paracoccus</taxon>
    </lineage>
</organism>
<dbReference type="NCBIfam" id="NF006384">
    <property type="entry name" value="PRK08628.1"/>
    <property type="match status" value="1"/>
</dbReference>
<reference evidence="5 6" key="1">
    <citation type="submission" date="2018-07" db="EMBL/GenBank/DDBJ databases">
        <title>Genomic Encyclopedia of Type Strains, Phase III (KMG-III): the genomes of soil and plant-associated and newly described type strains.</title>
        <authorList>
            <person name="Whitman W."/>
        </authorList>
    </citation>
    <scope>NUCLEOTIDE SEQUENCE [LARGE SCALE GENOMIC DNA]</scope>
    <source>
        <strain evidence="5 6">CECT 8525</strain>
    </source>
</reference>
<dbReference type="InterPro" id="IPR057326">
    <property type="entry name" value="KR_dom"/>
</dbReference>
<dbReference type="PANTHER" id="PTHR24321">
    <property type="entry name" value="DEHYDROGENASES, SHORT CHAIN"/>
    <property type="match status" value="1"/>
</dbReference>
<dbReference type="CDD" id="cd05233">
    <property type="entry name" value="SDR_c"/>
    <property type="match status" value="1"/>
</dbReference>
<keyword evidence="2" id="KW-0560">Oxidoreductase</keyword>
<evidence type="ECO:0000313" key="5">
    <source>
        <dbReference type="EMBL" id="RCW88926.1"/>
    </source>
</evidence>
<keyword evidence="6" id="KW-1185">Reference proteome</keyword>
<name>A0A368ZBP8_9RHOB</name>
<dbReference type="RefSeq" id="WP_114347660.1">
    <property type="nucleotide sequence ID" value="NZ_QPJL01000001.1"/>
</dbReference>
<accession>A0A368ZBP8</accession>
<evidence type="ECO:0000256" key="2">
    <source>
        <dbReference type="ARBA" id="ARBA00023002"/>
    </source>
</evidence>
<dbReference type="EMBL" id="QPJL01000001">
    <property type="protein sequence ID" value="RCW88926.1"/>
    <property type="molecule type" value="Genomic_DNA"/>
</dbReference>
<dbReference type="InterPro" id="IPR002347">
    <property type="entry name" value="SDR_fam"/>
</dbReference>
<protein>
    <submittedName>
        <fullName evidence="5">L-fucose dehydrogenase</fullName>
    </submittedName>
</protein>
<dbReference type="AlphaFoldDB" id="A0A368ZBP8"/>
<dbReference type="PRINTS" id="PR00081">
    <property type="entry name" value="GDHRDH"/>
</dbReference>
<comment type="similarity">
    <text evidence="1">Belongs to the short-chain dehydrogenases/reductases (SDR) family.</text>
</comment>
<dbReference type="FunFam" id="3.40.50.720:FF:000084">
    <property type="entry name" value="Short-chain dehydrogenase reductase"/>
    <property type="match status" value="1"/>
</dbReference>
<comment type="caution">
    <text evidence="5">The sequence shown here is derived from an EMBL/GenBank/DDBJ whole genome shotgun (WGS) entry which is preliminary data.</text>
</comment>
<dbReference type="Gene3D" id="3.40.50.720">
    <property type="entry name" value="NAD(P)-binding Rossmann-like Domain"/>
    <property type="match status" value="1"/>
</dbReference>
<feature type="domain" description="Ketoreductase" evidence="4">
    <location>
        <begin position="8"/>
        <end position="179"/>
    </location>
</feature>